<evidence type="ECO:0000259" key="3">
    <source>
        <dbReference type="Pfam" id="PF00144"/>
    </source>
</evidence>
<gene>
    <name evidence="4" type="primary">pbpE_2</name>
    <name evidence="4" type="ORF">ERS852407_03643</name>
</gene>
<proteinExistence type="predicted"/>
<feature type="domain" description="Beta-lactamase-related" evidence="3">
    <location>
        <begin position="16"/>
        <end position="312"/>
    </location>
</feature>
<dbReference type="PANTHER" id="PTHR46825:SF11">
    <property type="entry name" value="PENICILLIN-BINDING PROTEIN 4"/>
    <property type="match status" value="1"/>
</dbReference>
<dbReference type="InterPro" id="IPR012338">
    <property type="entry name" value="Beta-lactam/transpept-like"/>
</dbReference>
<name>A0A174H4H3_9FIRM</name>
<dbReference type="Pfam" id="PF00144">
    <property type="entry name" value="Beta-lactamase"/>
    <property type="match status" value="1"/>
</dbReference>
<dbReference type="RefSeq" id="WP_055657319.1">
    <property type="nucleotide sequence ID" value="NZ_CABIXC010000010.1"/>
</dbReference>
<organism evidence="4 5">
    <name type="scientific">Hungatella hathewayi</name>
    <dbReference type="NCBI Taxonomy" id="154046"/>
    <lineage>
        <taxon>Bacteria</taxon>
        <taxon>Bacillati</taxon>
        <taxon>Bacillota</taxon>
        <taxon>Clostridia</taxon>
        <taxon>Lachnospirales</taxon>
        <taxon>Lachnospiraceae</taxon>
        <taxon>Hungatella</taxon>
    </lineage>
</organism>
<dbReference type="EMBL" id="CYZE01000010">
    <property type="protein sequence ID" value="CUO69922.1"/>
    <property type="molecule type" value="Genomic_DNA"/>
</dbReference>
<protein>
    <submittedName>
        <fullName evidence="4">Beta-lactamase</fullName>
    </submittedName>
</protein>
<evidence type="ECO:0000313" key="5">
    <source>
        <dbReference type="Proteomes" id="UP000095651"/>
    </source>
</evidence>
<reference evidence="4 5" key="1">
    <citation type="submission" date="2015-09" db="EMBL/GenBank/DDBJ databases">
        <authorList>
            <consortium name="Pathogen Informatics"/>
        </authorList>
    </citation>
    <scope>NUCLEOTIDE SEQUENCE [LARGE SCALE GENOMIC DNA]</scope>
    <source>
        <strain evidence="4 5">2789STDY5608850</strain>
    </source>
</reference>
<keyword evidence="2" id="KW-0472">Membrane</keyword>
<dbReference type="Proteomes" id="UP000095651">
    <property type="component" value="Unassembled WGS sequence"/>
</dbReference>
<dbReference type="GO" id="GO:0016020">
    <property type="term" value="C:membrane"/>
    <property type="evidence" value="ECO:0007669"/>
    <property type="project" value="UniProtKB-SubCell"/>
</dbReference>
<dbReference type="AlphaFoldDB" id="A0A174H4H3"/>
<dbReference type="PANTHER" id="PTHR46825">
    <property type="entry name" value="D-ALANYL-D-ALANINE-CARBOXYPEPTIDASE/ENDOPEPTIDASE AMPH"/>
    <property type="match status" value="1"/>
</dbReference>
<dbReference type="InterPro" id="IPR001466">
    <property type="entry name" value="Beta-lactam-related"/>
</dbReference>
<dbReference type="Gene3D" id="3.40.710.10">
    <property type="entry name" value="DD-peptidase/beta-lactamase superfamily"/>
    <property type="match status" value="1"/>
</dbReference>
<sequence>MNIETLINADFRGCIQVVRHGETILEKAYGFADLANRVPNQPDTKFATASAGKVFVAAGILQLIEQGRLNFSGRIGDLLGFDLRAIDRDITVEELLTHTSGIPDYFDESIMEEYEDLWRDYPNYKIRSNRDLLPLFLDKPMMYPRGSRFQYNNTGFVVLAMILESVTGAAFDEYLRDCLFIPCGMTSTGYYELDRLPAKCASNYIYDAETQTYRTNIFSVDAKGTGAGGAFTTVGDIRRFWEHLMSSKVISPDMTANMTENHSGDARCYGYGIWLREQNGIYFPYFQGSDPGVSFISSYKKETETVVTLVSNYGDDVWQLHRKLTEELY</sequence>
<dbReference type="InterPro" id="IPR050491">
    <property type="entry name" value="AmpC-like"/>
</dbReference>
<accession>A0A174H4H3</accession>
<evidence type="ECO:0000313" key="4">
    <source>
        <dbReference type="EMBL" id="CUO69922.1"/>
    </source>
</evidence>
<dbReference type="SUPFAM" id="SSF56601">
    <property type="entry name" value="beta-lactamase/transpeptidase-like"/>
    <property type="match status" value="1"/>
</dbReference>
<comment type="subcellular location">
    <subcellularLocation>
        <location evidence="1">Membrane</location>
    </subcellularLocation>
</comment>
<evidence type="ECO:0000256" key="2">
    <source>
        <dbReference type="ARBA" id="ARBA00023136"/>
    </source>
</evidence>
<evidence type="ECO:0000256" key="1">
    <source>
        <dbReference type="ARBA" id="ARBA00004370"/>
    </source>
</evidence>